<accession>A0A7X5VIH5</accession>
<dbReference type="RefSeq" id="WP_167215241.1">
    <property type="nucleotide sequence ID" value="NZ_JAASRO010000001.1"/>
</dbReference>
<dbReference type="EMBL" id="JAASRO010000001">
    <property type="protein sequence ID" value="NIK61087.1"/>
    <property type="molecule type" value="Genomic_DNA"/>
</dbReference>
<gene>
    <name evidence="1" type="ORF">BJY22_006804</name>
</gene>
<name>A0A7X5VIH5_9ACTN</name>
<reference evidence="1 2" key="1">
    <citation type="submission" date="2020-03" db="EMBL/GenBank/DDBJ databases">
        <title>Sequencing the genomes of 1000 actinobacteria strains.</title>
        <authorList>
            <person name="Klenk H.-P."/>
        </authorList>
    </citation>
    <scope>NUCLEOTIDE SEQUENCE [LARGE SCALE GENOMIC DNA]</scope>
    <source>
        <strain evidence="1 2">DSM 45490</strain>
    </source>
</reference>
<keyword evidence="2" id="KW-1185">Reference proteome</keyword>
<dbReference type="AlphaFoldDB" id="A0A7X5VIH5"/>
<dbReference type="Proteomes" id="UP000555407">
    <property type="component" value="Unassembled WGS sequence"/>
</dbReference>
<comment type="caution">
    <text evidence="1">The sequence shown here is derived from an EMBL/GenBank/DDBJ whole genome shotgun (WGS) entry which is preliminary data.</text>
</comment>
<evidence type="ECO:0000313" key="1">
    <source>
        <dbReference type="EMBL" id="NIK61087.1"/>
    </source>
</evidence>
<sequence>MITGHNIGARIVSEFPDARNSVAEVIEMYGQDVVGPAMFSYVSVGFFHPVFSPAIQSNDVARIEQCYRFLEGLLDSPDPDIVDAAVIRVVPWTLGPDWIDATRRFGGPLLQAEVDLG</sequence>
<organism evidence="1 2">
    <name type="scientific">Kribbella shirazensis</name>
    <dbReference type="NCBI Taxonomy" id="1105143"/>
    <lineage>
        <taxon>Bacteria</taxon>
        <taxon>Bacillati</taxon>
        <taxon>Actinomycetota</taxon>
        <taxon>Actinomycetes</taxon>
        <taxon>Propionibacteriales</taxon>
        <taxon>Kribbellaceae</taxon>
        <taxon>Kribbella</taxon>
    </lineage>
</organism>
<protein>
    <submittedName>
        <fullName evidence="1">Uncharacterized protein</fullName>
    </submittedName>
</protein>
<evidence type="ECO:0000313" key="2">
    <source>
        <dbReference type="Proteomes" id="UP000555407"/>
    </source>
</evidence>
<proteinExistence type="predicted"/>